<dbReference type="InterPro" id="IPR000073">
    <property type="entry name" value="AB_hydrolase_1"/>
</dbReference>
<organism evidence="2 3">
    <name type="scientific">Sphagnum jensenii</name>
    <dbReference type="NCBI Taxonomy" id="128206"/>
    <lineage>
        <taxon>Eukaryota</taxon>
        <taxon>Viridiplantae</taxon>
        <taxon>Streptophyta</taxon>
        <taxon>Embryophyta</taxon>
        <taxon>Bryophyta</taxon>
        <taxon>Sphagnophytina</taxon>
        <taxon>Sphagnopsida</taxon>
        <taxon>Sphagnales</taxon>
        <taxon>Sphagnaceae</taxon>
        <taxon>Sphagnum</taxon>
    </lineage>
</organism>
<dbReference type="InterPro" id="IPR022742">
    <property type="entry name" value="Hydrolase_4"/>
</dbReference>
<gene>
    <name evidence="2" type="ORF">CSSPJE1EN2_LOCUS25491</name>
</gene>
<evidence type="ECO:0000313" key="3">
    <source>
        <dbReference type="Proteomes" id="UP001497522"/>
    </source>
</evidence>
<sequence>MTPKKKEKCFILYDTITDKNVKYEEEFITRRGLKLFTCRWLPADQDIKALVFLCHGYGAETSVFMKGTGIRLAQAGYAVFGIDVQGHGKSDGLQAYIPSFNDVVDDCIVFFKSVREMKDYINKARFLYGESMGGAVVLNIHRKEPQEWNGAILQAPMCKIAEKVKPPPLVVAILIKLANVVPTWKIVPTKDIINNAFKDPLKRQEIRANPYMYQGKPRVKTALEMLNASIALEKRLDQITFPFLLLHGEADRITDPDISKELYKSAKSFDKEFKLYPGMWHGLTSGEPDENIDLVFTDIIHWLNKRSPAGSVRGSPLRHADVSAVVADSSSTASKCEPDVALELKLNNSDQQKKIATPRR</sequence>
<feature type="domain" description="Serine aminopeptidase S33" evidence="1">
    <location>
        <begin position="46"/>
        <end position="288"/>
    </location>
</feature>
<reference evidence="2" key="1">
    <citation type="submission" date="2024-03" db="EMBL/GenBank/DDBJ databases">
        <authorList>
            <consortium name="ELIXIR-Norway"/>
            <consortium name="Elixir Norway"/>
        </authorList>
    </citation>
    <scope>NUCLEOTIDE SEQUENCE</scope>
</reference>
<dbReference type="Gene3D" id="3.40.50.1820">
    <property type="entry name" value="alpha/beta hydrolase"/>
    <property type="match status" value="1"/>
</dbReference>
<comment type="caution">
    <text evidence="2">The sequence shown here is derived from an EMBL/GenBank/DDBJ whole genome shotgun (WGS) entry which is preliminary data.</text>
</comment>
<evidence type="ECO:0000313" key="2">
    <source>
        <dbReference type="EMBL" id="CAK9855559.1"/>
    </source>
</evidence>
<dbReference type="Pfam" id="PF12146">
    <property type="entry name" value="Hydrolase_4"/>
    <property type="match status" value="1"/>
</dbReference>
<dbReference type="InterPro" id="IPR029058">
    <property type="entry name" value="AB_hydrolase_fold"/>
</dbReference>
<dbReference type="PANTHER" id="PTHR11614">
    <property type="entry name" value="PHOSPHOLIPASE-RELATED"/>
    <property type="match status" value="1"/>
</dbReference>
<dbReference type="PRINTS" id="PR00111">
    <property type="entry name" value="ABHYDROLASE"/>
</dbReference>
<name>A0ABP1A086_9BRYO</name>
<proteinExistence type="predicted"/>
<dbReference type="InterPro" id="IPR051044">
    <property type="entry name" value="MAG_DAG_Lipase"/>
</dbReference>
<dbReference type="EMBL" id="CAXHBF010000224">
    <property type="protein sequence ID" value="CAK9855559.1"/>
    <property type="molecule type" value="Genomic_DNA"/>
</dbReference>
<accession>A0ABP1A086</accession>
<protein>
    <recommendedName>
        <fullName evidence="1">Serine aminopeptidase S33 domain-containing protein</fullName>
    </recommendedName>
</protein>
<dbReference type="Proteomes" id="UP001497522">
    <property type="component" value="Unassembled WGS sequence"/>
</dbReference>
<keyword evidence="3" id="KW-1185">Reference proteome</keyword>
<dbReference type="SUPFAM" id="SSF53474">
    <property type="entry name" value="alpha/beta-Hydrolases"/>
    <property type="match status" value="1"/>
</dbReference>
<evidence type="ECO:0000259" key="1">
    <source>
        <dbReference type="Pfam" id="PF12146"/>
    </source>
</evidence>